<evidence type="ECO:0000313" key="3">
    <source>
        <dbReference type="Proteomes" id="UP000822688"/>
    </source>
</evidence>
<feature type="compositionally biased region" description="Low complexity" evidence="1">
    <location>
        <begin position="43"/>
        <end position="55"/>
    </location>
</feature>
<dbReference type="PANTHER" id="PTHR15907">
    <property type="entry name" value="DUF614 FAMILY PROTEIN-RELATED"/>
    <property type="match status" value="1"/>
</dbReference>
<dbReference type="Pfam" id="PF04749">
    <property type="entry name" value="PLAC8"/>
    <property type="match status" value="1"/>
</dbReference>
<dbReference type="NCBIfam" id="TIGR01571">
    <property type="entry name" value="A_thal_Cys_rich"/>
    <property type="match status" value="1"/>
</dbReference>
<evidence type="ECO:0000256" key="1">
    <source>
        <dbReference type="SAM" id="MobiDB-lite"/>
    </source>
</evidence>
<evidence type="ECO:0000313" key="2">
    <source>
        <dbReference type="EMBL" id="KAG0570690.1"/>
    </source>
</evidence>
<sequence length="229" mass="25494">MDREQEQTLAEQEALLAECKLYQGEKEPENKEPLTQTDEDETVTGLPVGPTPTSTDVGVPVPPTPWSTGLFQCFGTGDEHFSSDLEVCVLGAAAPCVLYGSNMERLYPHSRVFADRCLHYSCLLFLGQLLFNANNIAPWSSVGSRIALRRKYNLEGYGQYCFGCSGTPGEESRERCDSICDMFIHGLFCLHPFALAQEGRELRRRTLHPAFQPYLVVTMAPPMEQSMSS</sequence>
<comment type="caution">
    <text evidence="2">The sequence shown here is derived from an EMBL/GenBank/DDBJ whole genome shotgun (WGS) entry which is preliminary data.</text>
</comment>
<dbReference type="InterPro" id="IPR006461">
    <property type="entry name" value="PLAC_motif_containing"/>
</dbReference>
<feature type="region of interest" description="Disordered" evidence="1">
    <location>
        <begin position="20"/>
        <end position="58"/>
    </location>
</feature>
<name>A0A8T0HH09_CERPU</name>
<gene>
    <name evidence="2" type="ORF">KC19_6G180900</name>
</gene>
<dbReference type="EMBL" id="CM026427">
    <property type="protein sequence ID" value="KAG0570689.1"/>
    <property type="molecule type" value="Genomic_DNA"/>
</dbReference>
<reference evidence="2 3" key="1">
    <citation type="submission" date="2020-06" db="EMBL/GenBank/DDBJ databases">
        <title>WGS assembly of Ceratodon purpureus strain R40.</title>
        <authorList>
            <person name="Carey S.B."/>
            <person name="Jenkins J."/>
            <person name="Shu S."/>
            <person name="Lovell J.T."/>
            <person name="Sreedasyam A."/>
            <person name="Maumus F."/>
            <person name="Tiley G.P."/>
            <person name="Fernandez-Pozo N."/>
            <person name="Barry K."/>
            <person name="Chen C."/>
            <person name="Wang M."/>
            <person name="Lipzen A."/>
            <person name="Daum C."/>
            <person name="Saski C.A."/>
            <person name="Payton A.C."/>
            <person name="Mcbreen J.C."/>
            <person name="Conrad R.E."/>
            <person name="Kollar L.M."/>
            <person name="Olsson S."/>
            <person name="Huttunen S."/>
            <person name="Landis J.B."/>
            <person name="Wickett N.J."/>
            <person name="Johnson M.G."/>
            <person name="Rensing S.A."/>
            <person name="Grimwood J."/>
            <person name="Schmutz J."/>
            <person name="Mcdaniel S.F."/>
        </authorList>
    </citation>
    <scope>NUCLEOTIDE SEQUENCE [LARGE SCALE GENOMIC DNA]</scope>
    <source>
        <strain evidence="2 3">R40</strain>
    </source>
</reference>
<protein>
    <submittedName>
        <fullName evidence="2">Uncharacterized protein</fullName>
    </submittedName>
</protein>
<feature type="compositionally biased region" description="Basic and acidic residues" evidence="1">
    <location>
        <begin position="23"/>
        <end position="32"/>
    </location>
</feature>
<proteinExistence type="predicted"/>
<dbReference type="EMBL" id="CM026427">
    <property type="protein sequence ID" value="KAG0570690.1"/>
    <property type="molecule type" value="Genomic_DNA"/>
</dbReference>
<dbReference type="Proteomes" id="UP000822688">
    <property type="component" value="Chromosome 6"/>
</dbReference>
<dbReference type="AlphaFoldDB" id="A0A8T0HH09"/>
<keyword evidence="3" id="KW-1185">Reference proteome</keyword>
<organism evidence="2 3">
    <name type="scientific">Ceratodon purpureus</name>
    <name type="common">Fire moss</name>
    <name type="synonym">Dicranum purpureum</name>
    <dbReference type="NCBI Taxonomy" id="3225"/>
    <lineage>
        <taxon>Eukaryota</taxon>
        <taxon>Viridiplantae</taxon>
        <taxon>Streptophyta</taxon>
        <taxon>Embryophyta</taxon>
        <taxon>Bryophyta</taxon>
        <taxon>Bryophytina</taxon>
        <taxon>Bryopsida</taxon>
        <taxon>Dicranidae</taxon>
        <taxon>Pseudoditrichales</taxon>
        <taxon>Ditrichaceae</taxon>
        <taxon>Ceratodon</taxon>
    </lineage>
</organism>
<accession>A0A8T0HH09</accession>